<sequence length="309" mass="34867">MTTHQTVLYEEALQQLNIKPDGIYLDCTFGRGGHSRGILKLLNDSGRLLALDRDMDAISSDEAKHLMIDSRFSLHHASFAELSTAIEQHGYTGKVDGILMDLGVSSPQLDNAERGFSFLRDGPLDMRMDSNHGLSAEVYLAGVDEKELVRVLFEYGEERFARRIANAVVTQRQQQPLQTTLQLAKLIENSVPFRDKHKHPATRSFQAIRIEINQELEQIKTGLKQAVDVLAPDGRLVVIAFHSLEDRIVKRFIRDQSGPKTNPGKLPIKEQDIEQGQLRKIGKSIRAQQQELQQNPRARSAVMRVGEKR</sequence>
<dbReference type="Proteomes" id="UP000652176">
    <property type="component" value="Unassembled WGS sequence"/>
</dbReference>
<feature type="binding site" evidence="6">
    <location>
        <position position="79"/>
    </location>
    <ligand>
        <name>S-adenosyl-L-methionine</name>
        <dbReference type="ChEBI" id="CHEBI:59789"/>
    </ligand>
</feature>
<gene>
    <name evidence="6 8" type="primary">rsmH</name>
    <name evidence="8" type="ORF">IE877_01015</name>
</gene>
<proteinExistence type="inferred from homology"/>
<feature type="region of interest" description="Disordered" evidence="7">
    <location>
        <begin position="287"/>
        <end position="309"/>
    </location>
</feature>
<dbReference type="PIRSF" id="PIRSF004486">
    <property type="entry name" value="MraW"/>
    <property type="match status" value="1"/>
</dbReference>
<dbReference type="InterPro" id="IPR029063">
    <property type="entry name" value="SAM-dependent_MTases_sf"/>
</dbReference>
<feature type="compositionally biased region" description="Polar residues" evidence="7">
    <location>
        <begin position="287"/>
        <end position="297"/>
    </location>
</feature>
<keyword evidence="9" id="KW-1185">Reference proteome</keyword>
<keyword evidence="3 6" id="KW-0489">Methyltransferase</keyword>
<keyword evidence="5 6" id="KW-0949">S-adenosyl-L-methionine</keyword>
<dbReference type="NCBIfam" id="TIGR00006">
    <property type="entry name" value="16S rRNA (cytosine(1402)-N(4))-methyltransferase RsmH"/>
    <property type="match status" value="1"/>
</dbReference>
<dbReference type="PANTHER" id="PTHR11265:SF0">
    <property type="entry name" value="12S RRNA N4-METHYLCYTIDINE METHYLTRANSFERASE"/>
    <property type="match status" value="1"/>
</dbReference>
<protein>
    <recommendedName>
        <fullName evidence="6">Ribosomal RNA small subunit methyltransferase H</fullName>
        <ecNumber evidence="6">2.1.1.199</ecNumber>
    </recommendedName>
    <alternativeName>
        <fullName evidence="6">16S rRNA m(4)C1402 methyltransferase</fullName>
    </alternativeName>
    <alternativeName>
        <fullName evidence="6">rRNA (cytosine-N(4)-)-methyltransferase RsmH</fullName>
    </alternativeName>
</protein>
<evidence type="ECO:0000313" key="8">
    <source>
        <dbReference type="EMBL" id="MBD9354483.1"/>
    </source>
</evidence>
<dbReference type="EC" id="2.1.1.199" evidence="6"/>
<dbReference type="SUPFAM" id="SSF81799">
    <property type="entry name" value="Putative methyltransferase TM0872, insert domain"/>
    <property type="match status" value="1"/>
</dbReference>
<keyword evidence="2 6" id="KW-0698">rRNA processing</keyword>
<comment type="similarity">
    <text evidence="1 6">Belongs to the methyltransferase superfamily. RsmH family.</text>
</comment>
<comment type="function">
    <text evidence="6">Specifically methylates the N4 position of cytidine in position 1402 (C1402) of 16S rRNA.</text>
</comment>
<evidence type="ECO:0000256" key="3">
    <source>
        <dbReference type="ARBA" id="ARBA00022603"/>
    </source>
</evidence>
<dbReference type="HAMAP" id="MF_01007">
    <property type="entry name" value="16SrRNA_methyltr_H"/>
    <property type="match status" value="1"/>
</dbReference>
<comment type="subcellular location">
    <subcellularLocation>
        <location evidence="6">Cytoplasm</location>
    </subcellularLocation>
</comment>
<dbReference type="InterPro" id="IPR023397">
    <property type="entry name" value="SAM-dep_MeTrfase_MraW_recog"/>
</dbReference>
<keyword evidence="6" id="KW-0963">Cytoplasm</keyword>
<dbReference type="PANTHER" id="PTHR11265">
    <property type="entry name" value="S-ADENOSYL-METHYLTRANSFERASE MRAW"/>
    <property type="match status" value="1"/>
</dbReference>
<feature type="binding site" evidence="6">
    <location>
        <position position="52"/>
    </location>
    <ligand>
        <name>S-adenosyl-L-methionine</name>
        <dbReference type="ChEBI" id="CHEBI:59789"/>
    </ligand>
</feature>
<evidence type="ECO:0000313" key="9">
    <source>
        <dbReference type="Proteomes" id="UP000652176"/>
    </source>
</evidence>
<comment type="caution">
    <text evidence="8">The sequence shown here is derived from an EMBL/GenBank/DDBJ whole genome shotgun (WGS) entry which is preliminary data.</text>
</comment>
<dbReference type="SUPFAM" id="SSF53335">
    <property type="entry name" value="S-adenosyl-L-methionine-dependent methyltransferases"/>
    <property type="match status" value="1"/>
</dbReference>
<evidence type="ECO:0000256" key="1">
    <source>
        <dbReference type="ARBA" id="ARBA00010396"/>
    </source>
</evidence>
<keyword evidence="4 6" id="KW-0808">Transferase</keyword>
<reference evidence="8 9" key="1">
    <citation type="submission" date="2020-09" db="EMBL/GenBank/DDBJ databases">
        <title>Methylomonas albis sp. nov. and Methylomonas fluvii sp. nov.: Two cold-adapted methanotrophs from the River Elbe and an amended description of Methylovulum psychrotolerans strain Eb1.</title>
        <authorList>
            <person name="Bussmann I.K."/>
            <person name="Klings K.-W."/>
            <person name="Warnstedt J."/>
            <person name="Hoppert M."/>
            <person name="Saborowski A."/>
            <person name="Horn F."/>
            <person name="Liebner S."/>
        </authorList>
    </citation>
    <scope>NUCLEOTIDE SEQUENCE [LARGE SCALE GENOMIC DNA]</scope>
    <source>
        <strain evidence="8 9">EbA</strain>
    </source>
</reference>
<feature type="binding site" evidence="6">
    <location>
        <position position="101"/>
    </location>
    <ligand>
        <name>S-adenosyl-L-methionine</name>
        <dbReference type="ChEBI" id="CHEBI:59789"/>
    </ligand>
</feature>
<dbReference type="RefSeq" id="WP_192372412.1">
    <property type="nucleotide sequence ID" value="NZ_CAJHIV010000001.1"/>
</dbReference>
<evidence type="ECO:0000256" key="7">
    <source>
        <dbReference type="SAM" id="MobiDB-lite"/>
    </source>
</evidence>
<name>A0ABR9CUJ5_9GAMM</name>
<dbReference type="Gene3D" id="3.40.50.150">
    <property type="entry name" value="Vaccinia Virus protein VP39"/>
    <property type="match status" value="1"/>
</dbReference>
<evidence type="ECO:0000256" key="2">
    <source>
        <dbReference type="ARBA" id="ARBA00022552"/>
    </source>
</evidence>
<dbReference type="EMBL" id="JACXSS010000001">
    <property type="protein sequence ID" value="MBD9354483.1"/>
    <property type="molecule type" value="Genomic_DNA"/>
</dbReference>
<accession>A0ABR9CUJ5</accession>
<evidence type="ECO:0000256" key="6">
    <source>
        <dbReference type="HAMAP-Rule" id="MF_01007"/>
    </source>
</evidence>
<organism evidence="8 9">
    <name type="scientific">Methylomonas albis</name>
    <dbReference type="NCBI Taxonomy" id="1854563"/>
    <lineage>
        <taxon>Bacteria</taxon>
        <taxon>Pseudomonadati</taxon>
        <taxon>Pseudomonadota</taxon>
        <taxon>Gammaproteobacteria</taxon>
        <taxon>Methylococcales</taxon>
        <taxon>Methylococcaceae</taxon>
        <taxon>Methylomonas</taxon>
    </lineage>
</organism>
<feature type="binding site" evidence="6">
    <location>
        <begin position="32"/>
        <end position="34"/>
    </location>
    <ligand>
        <name>S-adenosyl-L-methionine</name>
        <dbReference type="ChEBI" id="CHEBI:59789"/>
    </ligand>
</feature>
<dbReference type="InterPro" id="IPR002903">
    <property type="entry name" value="RsmH"/>
</dbReference>
<feature type="binding site" evidence="6">
    <location>
        <position position="108"/>
    </location>
    <ligand>
        <name>S-adenosyl-L-methionine</name>
        <dbReference type="ChEBI" id="CHEBI:59789"/>
    </ligand>
</feature>
<evidence type="ECO:0000256" key="4">
    <source>
        <dbReference type="ARBA" id="ARBA00022679"/>
    </source>
</evidence>
<dbReference type="Gene3D" id="1.10.150.170">
    <property type="entry name" value="Putative methyltransferase TM0872, insert domain"/>
    <property type="match status" value="1"/>
</dbReference>
<comment type="catalytic activity">
    <reaction evidence="6">
        <text>cytidine(1402) in 16S rRNA + S-adenosyl-L-methionine = N(4)-methylcytidine(1402) in 16S rRNA + S-adenosyl-L-homocysteine + H(+)</text>
        <dbReference type="Rhea" id="RHEA:42928"/>
        <dbReference type="Rhea" id="RHEA-COMP:10286"/>
        <dbReference type="Rhea" id="RHEA-COMP:10287"/>
        <dbReference type="ChEBI" id="CHEBI:15378"/>
        <dbReference type="ChEBI" id="CHEBI:57856"/>
        <dbReference type="ChEBI" id="CHEBI:59789"/>
        <dbReference type="ChEBI" id="CHEBI:74506"/>
        <dbReference type="ChEBI" id="CHEBI:82748"/>
        <dbReference type="EC" id="2.1.1.199"/>
    </reaction>
</comment>
<evidence type="ECO:0000256" key="5">
    <source>
        <dbReference type="ARBA" id="ARBA00022691"/>
    </source>
</evidence>
<dbReference type="Pfam" id="PF01795">
    <property type="entry name" value="Methyltransf_5"/>
    <property type="match status" value="1"/>
</dbReference>